<dbReference type="PANTHER" id="PTHR23132:SF25">
    <property type="entry name" value="D-ALANINE--D-ALANINE LIGASE A"/>
    <property type="match status" value="1"/>
</dbReference>
<protein>
    <recommendedName>
        <fullName evidence="12">D-alanine--D-alanine ligase</fullName>
        <ecNumber evidence="12">6.3.2.4</ecNumber>
    </recommendedName>
    <alternativeName>
        <fullName evidence="12">D-Ala-D-Ala ligase</fullName>
    </alternativeName>
    <alternativeName>
        <fullName evidence="12">D-alanylalanine synthetase</fullName>
    </alternativeName>
</protein>
<dbReference type="GO" id="GO:0008716">
    <property type="term" value="F:D-alanine-D-alanine ligase activity"/>
    <property type="evidence" value="ECO:0007669"/>
    <property type="project" value="UniProtKB-UniRule"/>
</dbReference>
<dbReference type="EMBL" id="VUOB01000028">
    <property type="protein sequence ID" value="KAA2261453.1"/>
    <property type="molecule type" value="Genomic_DNA"/>
</dbReference>
<dbReference type="Gene3D" id="3.30.470.20">
    <property type="entry name" value="ATP-grasp fold, B domain"/>
    <property type="match status" value="1"/>
</dbReference>
<feature type="domain" description="ATP-grasp" evidence="17">
    <location>
        <begin position="119"/>
        <end position="323"/>
    </location>
</feature>
<feature type="binding site" evidence="14">
    <location>
        <begin position="155"/>
        <end position="157"/>
    </location>
    <ligand>
        <name>ATP</name>
        <dbReference type="ChEBI" id="CHEBI:30616"/>
    </ligand>
</feature>
<evidence type="ECO:0000256" key="8">
    <source>
        <dbReference type="ARBA" id="ARBA00022960"/>
    </source>
</evidence>
<feature type="binding site" evidence="14">
    <location>
        <position position="115"/>
    </location>
    <ligand>
        <name>ATP</name>
        <dbReference type="ChEBI" id="CHEBI:30616"/>
    </ligand>
</feature>
<dbReference type="GO" id="GO:0046872">
    <property type="term" value="F:metal ion binding"/>
    <property type="evidence" value="ECO:0007669"/>
    <property type="project" value="UniProtKB-KW"/>
</dbReference>
<comment type="pathway">
    <text evidence="12">Cell wall biogenesis; peptidoglycan biosynthesis.</text>
</comment>
<dbReference type="AlphaFoldDB" id="A0A5B2XDM3"/>
<evidence type="ECO:0000256" key="15">
    <source>
        <dbReference type="PIRSR" id="PIRSR039102-3"/>
    </source>
</evidence>
<evidence type="ECO:0000256" key="4">
    <source>
        <dbReference type="ARBA" id="ARBA00022723"/>
    </source>
</evidence>
<dbReference type="InterPro" id="IPR000291">
    <property type="entry name" value="D-Ala_lig_Van_CS"/>
</dbReference>
<feature type="binding site" evidence="14">
    <location>
        <begin position="163"/>
        <end position="164"/>
    </location>
    <ligand>
        <name>ATP</name>
        <dbReference type="ChEBI" id="CHEBI:30616"/>
    </ligand>
</feature>
<comment type="similarity">
    <text evidence="2 12">Belongs to the D-alanine--D-alanine ligase family.</text>
</comment>
<keyword evidence="8 12" id="KW-0133">Cell shape</keyword>
<dbReference type="InterPro" id="IPR013815">
    <property type="entry name" value="ATP_grasp_subdomain_1"/>
</dbReference>
<keyword evidence="4 15" id="KW-0479">Metal-binding</keyword>
<evidence type="ECO:0000313" key="18">
    <source>
        <dbReference type="EMBL" id="KAA2261453.1"/>
    </source>
</evidence>
<feature type="binding site" evidence="15">
    <location>
        <position position="290"/>
    </location>
    <ligand>
        <name>Mg(2+)</name>
        <dbReference type="ChEBI" id="CHEBI:18420"/>
        <label>1</label>
    </ligand>
</feature>
<dbReference type="GO" id="GO:0071555">
    <property type="term" value="P:cell wall organization"/>
    <property type="evidence" value="ECO:0007669"/>
    <property type="project" value="UniProtKB-KW"/>
</dbReference>
<dbReference type="Proteomes" id="UP000323454">
    <property type="component" value="Unassembled WGS sequence"/>
</dbReference>
<evidence type="ECO:0000256" key="14">
    <source>
        <dbReference type="PIRSR" id="PIRSR039102-2"/>
    </source>
</evidence>
<evidence type="ECO:0000256" key="1">
    <source>
        <dbReference type="ARBA" id="ARBA00001936"/>
    </source>
</evidence>
<evidence type="ECO:0000256" key="12">
    <source>
        <dbReference type="HAMAP-Rule" id="MF_00047"/>
    </source>
</evidence>
<organism evidence="18 19">
    <name type="scientific">Solihabitans fulvus</name>
    <dbReference type="NCBI Taxonomy" id="1892852"/>
    <lineage>
        <taxon>Bacteria</taxon>
        <taxon>Bacillati</taxon>
        <taxon>Actinomycetota</taxon>
        <taxon>Actinomycetes</taxon>
        <taxon>Pseudonocardiales</taxon>
        <taxon>Pseudonocardiaceae</taxon>
        <taxon>Solihabitans</taxon>
    </lineage>
</organism>
<dbReference type="InterPro" id="IPR011127">
    <property type="entry name" value="Dala_Dala_lig_N"/>
</dbReference>
<dbReference type="PIRSF" id="PIRSF039102">
    <property type="entry name" value="Ddl/VanB"/>
    <property type="match status" value="1"/>
</dbReference>
<dbReference type="Pfam" id="PF01820">
    <property type="entry name" value="Dala_Dala_lig_N"/>
    <property type="match status" value="1"/>
</dbReference>
<comment type="caution">
    <text evidence="18">The sequence shown here is derived from an EMBL/GenBank/DDBJ whole genome shotgun (WGS) entry which is preliminary data.</text>
</comment>
<dbReference type="Pfam" id="PF07478">
    <property type="entry name" value="Dala_Dala_lig_C"/>
    <property type="match status" value="1"/>
</dbReference>
<evidence type="ECO:0000256" key="9">
    <source>
        <dbReference type="ARBA" id="ARBA00022984"/>
    </source>
</evidence>
<evidence type="ECO:0000256" key="6">
    <source>
        <dbReference type="ARBA" id="ARBA00022840"/>
    </source>
</evidence>
<keyword evidence="3 12" id="KW-0436">Ligase</keyword>
<evidence type="ECO:0000256" key="7">
    <source>
        <dbReference type="ARBA" id="ARBA00022842"/>
    </source>
</evidence>
<reference evidence="18 19" key="1">
    <citation type="submission" date="2019-09" db="EMBL/GenBank/DDBJ databases">
        <title>Goodfellowia gen. nov., a new genus of the Pseudonocardineae related to Actinoalloteichus, containing Goodfellowia coeruleoviolacea gen. nov., comb. nov. gen. nov., comb. nov.</title>
        <authorList>
            <person name="Labeda D."/>
        </authorList>
    </citation>
    <scope>NUCLEOTIDE SEQUENCE [LARGE SCALE GENOMIC DNA]</scope>
    <source>
        <strain evidence="18 19">AN110305</strain>
    </source>
</reference>
<evidence type="ECO:0000313" key="19">
    <source>
        <dbReference type="Proteomes" id="UP000323454"/>
    </source>
</evidence>
<sequence>MGERRTTVAVLFGGRSSEHEVSCHSADSVLAALDRERYEVVPVRITREGRWRVGTDGGPELDVFRALATLRAVDVVFPLLHGPFGEDGTVQAALQSTGVPYVGNGVLASAVGMDKEFTKKLLAAEGVRVADSVVLRRGNRSLSQENRDGLGLPVFVKPARAGSSIGVSKVDSWDRLDDAVRAANAADPKVLVERAVPGREIDVGVLELPDGRLRLSPPLEISVEGDRGFFDFTAKYHDRGTVFTVPAALSPRLEARLRALAAHAFRVLDCRGLLRVDFLLGSGDEPVVNEVNTAPGFTDASQYPRMWQAAGLGYGQLLDTLIETALARPAVRPQTRRAARLG</sequence>
<dbReference type="EC" id="6.3.2.4" evidence="12"/>
<evidence type="ECO:0000256" key="2">
    <source>
        <dbReference type="ARBA" id="ARBA00010871"/>
    </source>
</evidence>
<dbReference type="Gene3D" id="3.30.1490.20">
    <property type="entry name" value="ATP-grasp fold, A domain"/>
    <property type="match status" value="1"/>
</dbReference>
<comment type="cofactor">
    <cofactor evidence="15">
        <name>Mg(2+)</name>
        <dbReference type="ChEBI" id="CHEBI:18420"/>
    </cofactor>
    <cofactor evidence="15">
        <name>Mn(2+)</name>
        <dbReference type="ChEBI" id="CHEBI:29035"/>
    </cofactor>
    <text evidence="15">Binds 2 magnesium or manganese ions per subunit.</text>
</comment>
<dbReference type="Gene3D" id="3.40.50.20">
    <property type="match status" value="1"/>
</dbReference>
<comment type="subcellular location">
    <subcellularLocation>
        <location evidence="12">Cytoplasm</location>
    </subcellularLocation>
</comment>
<evidence type="ECO:0000256" key="11">
    <source>
        <dbReference type="ARBA" id="ARBA00023316"/>
    </source>
</evidence>
<dbReference type="UniPathway" id="UPA00219"/>
<dbReference type="NCBIfam" id="TIGR01205">
    <property type="entry name" value="D_ala_D_alaTIGR"/>
    <property type="match status" value="1"/>
</dbReference>
<dbReference type="InterPro" id="IPR016185">
    <property type="entry name" value="PreATP-grasp_dom_sf"/>
</dbReference>
<feature type="binding site" evidence="15">
    <location>
        <position position="290"/>
    </location>
    <ligand>
        <name>Mg(2+)</name>
        <dbReference type="ChEBI" id="CHEBI:18420"/>
        <label>2</label>
    </ligand>
</feature>
<dbReference type="NCBIfam" id="NF002378">
    <property type="entry name" value="PRK01372.1"/>
    <property type="match status" value="1"/>
</dbReference>
<dbReference type="SUPFAM" id="SSF52440">
    <property type="entry name" value="PreATP-grasp domain"/>
    <property type="match status" value="1"/>
</dbReference>
<comment type="cofactor">
    <cofactor evidence="1">
        <name>Mn(2+)</name>
        <dbReference type="ChEBI" id="CHEBI:29035"/>
    </cofactor>
</comment>
<dbReference type="PANTHER" id="PTHR23132">
    <property type="entry name" value="D-ALANINE--D-ALANINE LIGASE"/>
    <property type="match status" value="1"/>
</dbReference>
<evidence type="ECO:0000256" key="5">
    <source>
        <dbReference type="ARBA" id="ARBA00022741"/>
    </source>
</evidence>
<dbReference type="GO" id="GO:0009252">
    <property type="term" value="P:peptidoglycan biosynthetic process"/>
    <property type="evidence" value="ECO:0007669"/>
    <property type="project" value="UniProtKB-UniRule"/>
</dbReference>
<evidence type="ECO:0000256" key="10">
    <source>
        <dbReference type="ARBA" id="ARBA00023211"/>
    </source>
</evidence>
<feature type="binding site" evidence="14">
    <location>
        <begin position="193"/>
        <end position="200"/>
    </location>
    <ligand>
        <name>ATP</name>
        <dbReference type="ChEBI" id="CHEBI:30616"/>
    </ligand>
</feature>
<name>A0A5B2XDM3_9PSEU</name>
<feature type="active site" evidence="13">
    <location>
        <position position="163"/>
    </location>
</feature>
<feature type="active site" evidence="13">
    <location>
        <position position="301"/>
    </location>
</feature>
<keyword evidence="10 15" id="KW-0464">Manganese</keyword>
<dbReference type="HAMAP" id="MF_00047">
    <property type="entry name" value="Dala_Dala_lig"/>
    <property type="match status" value="1"/>
</dbReference>
<evidence type="ECO:0000256" key="16">
    <source>
        <dbReference type="PROSITE-ProRule" id="PRU00409"/>
    </source>
</evidence>
<keyword evidence="6 16" id="KW-0067">ATP-binding</keyword>
<keyword evidence="9 12" id="KW-0573">Peptidoglycan synthesis</keyword>
<evidence type="ECO:0000256" key="13">
    <source>
        <dbReference type="PIRSR" id="PIRSR039102-1"/>
    </source>
</evidence>
<comment type="function">
    <text evidence="12">Cell wall formation.</text>
</comment>
<feature type="binding site" evidence="15">
    <location>
        <position position="292"/>
    </location>
    <ligand>
        <name>Mg(2+)</name>
        <dbReference type="ChEBI" id="CHEBI:18420"/>
        <label>2</label>
    </ligand>
</feature>
<evidence type="ECO:0000256" key="3">
    <source>
        <dbReference type="ARBA" id="ARBA00022598"/>
    </source>
</evidence>
<dbReference type="PROSITE" id="PS00843">
    <property type="entry name" value="DALA_DALA_LIGASE_1"/>
    <property type="match status" value="1"/>
</dbReference>
<feature type="active site" evidence="13">
    <location>
        <position position="18"/>
    </location>
</feature>
<keyword evidence="7 15" id="KW-0460">Magnesium</keyword>
<dbReference type="RefSeq" id="WP_149850530.1">
    <property type="nucleotide sequence ID" value="NZ_VUOB01000028.1"/>
</dbReference>
<comment type="catalytic activity">
    <reaction evidence="12">
        <text>2 D-alanine + ATP = D-alanyl-D-alanine + ADP + phosphate + H(+)</text>
        <dbReference type="Rhea" id="RHEA:11224"/>
        <dbReference type="ChEBI" id="CHEBI:15378"/>
        <dbReference type="ChEBI" id="CHEBI:30616"/>
        <dbReference type="ChEBI" id="CHEBI:43474"/>
        <dbReference type="ChEBI" id="CHEBI:57416"/>
        <dbReference type="ChEBI" id="CHEBI:57822"/>
        <dbReference type="ChEBI" id="CHEBI:456216"/>
        <dbReference type="EC" id="6.3.2.4"/>
    </reaction>
</comment>
<dbReference type="InterPro" id="IPR011095">
    <property type="entry name" value="Dala_Dala_lig_C"/>
</dbReference>
<feature type="binding site" evidence="15">
    <location>
        <position position="277"/>
    </location>
    <ligand>
        <name>Mg(2+)</name>
        <dbReference type="ChEBI" id="CHEBI:18420"/>
        <label>1</label>
    </ligand>
</feature>
<evidence type="ECO:0000259" key="17">
    <source>
        <dbReference type="PROSITE" id="PS50975"/>
    </source>
</evidence>
<dbReference type="SUPFAM" id="SSF56059">
    <property type="entry name" value="Glutathione synthetase ATP-binding domain-like"/>
    <property type="match status" value="1"/>
</dbReference>
<dbReference type="InterPro" id="IPR011761">
    <property type="entry name" value="ATP-grasp"/>
</dbReference>
<keyword evidence="12" id="KW-0963">Cytoplasm</keyword>
<dbReference type="GO" id="GO:0008360">
    <property type="term" value="P:regulation of cell shape"/>
    <property type="evidence" value="ECO:0007669"/>
    <property type="project" value="UniProtKB-KW"/>
</dbReference>
<keyword evidence="11 12" id="KW-0961">Cell wall biogenesis/degradation</keyword>
<keyword evidence="5 14" id="KW-0547">Nucleotide-binding</keyword>
<keyword evidence="19" id="KW-1185">Reference proteome</keyword>
<dbReference type="GO" id="GO:0005829">
    <property type="term" value="C:cytosol"/>
    <property type="evidence" value="ECO:0007669"/>
    <property type="project" value="TreeGrafter"/>
</dbReference>
<reference evidence="18 19" key="2">
    <citation type="submission" date="2019-09" db="EMBL/GenBank/DDBJ databases">
        <authorList>
            <person name="Jin C."/>
        </authorList>
    </citation>
    <scope>NUCLEOTIDE SEQUENCE [LARGE SCALE GENOMIC DNA]</scope>
    <source>
        <strain evidence="18 19">AN110305</strain>
    </source>
</reference>
<dbReference type="InterPro" id="IPR005905">
    <property type="entry name" value="D_ala_D_ala"/>
</dbReference>
<dbReference type="PROSITE" id="PS50975">
    <property type="entry name" value="ATP_GRASP"/>
    <property type="match status" value="1"/>
</dbReference>
<dbReference type="NCBIfam" id="NF002528">
    <property type="entry name" value="PRK01966.1-4"/>
    <property type="match status" value="1"/>
</dbReference>
<dbReference type="GO" id="GO:0005524">
    <property type="term" value="F:ATP binding"/>
    <property type="evidence" value="ECO:0007669"/>
    <property type="project" value="UniProtKB-UniRule"/>
</dbReference>
<dbReference type="OrthoDB" id="9813261at2"/>
<gene>
    <name evidence="12" type="primary">ddl</name>
    <name evidence="18" type="ORF">F0L68_16860</name>
</gene>
<proteinExistence type="inferred from homology"/>
<feature type="binding site" evidence="14">
    <location>
        <begin position="289"/>
        <end position="290"/>
    </location>
    <ligand>
        <name>ATP</name>
        <dbReference type="ChEBI" id="CHEBI:30616"/>
    </ligand>
</feature>
<accession>A0A5B2XDM3</accession>